<dbReference type="Gene3D" id="3.30.750.24">
    <property type="entry name" value="STAS domain"/>
    <property type="match status" value="1"/>
</dbReference>
<dbReference type="SUPFAM" id="SSF52091">
    <property type="entry name" value="SpoIIaa-like"/>
    <property type="match status" value="1"/>
</dbReference>
<gene>
    <name evidence="2" type="ORF">GCM10010260_22290</name>
</gene>
<evidence type="ECO:0000313" key="3">
    <source>
        <dbReference type="Proteomes" id="UP000618795"/>
    </source>
</evidence>
<dbReference type="Pfam" id="PF13185">
    <property type="entry name" value="GAF_2"/>
    <property type="match status" value="1"/>
</dbReference>
<sequence length="431" mass="45388">MGTGAAFQSWALGVRRDYAERGAEPRDPGDPAACRQGLDMQHFSCRTVADLAMPGLATGRLTVLALYGDADSGAELEAALRAPGPSQLVLDLSGLRRLSPAAAEALYRFAEGAVEHGRMLFLAACPADAVAALARARPPGGAGCGLYPTVSDALSVILTSVAGPEAPHLRPYAVELRHALLAHALVARAQGILLERYGLRSAHGAAALLRTVGREHGVGVVRLAAALGQTPAPRAGEPWFPGRVRLPAPAVGFVGGRADRPSLPVFLDALRDAVCAIARTGMADVQLIDASDNTMRLESHCGFPSEFVHFFAVIDDTSTPCGHAARKRERVVVDDVATTPDVDEPSRAVLLAAHSRSMQCTPIPGPAGRPQGMVSTHHDQSGHTYTGAELGALDRVAREAGAWLDWYRTTTVRDALEDLHRRAQGHEGGPV</sequence>
<dbReference type="Proteomes" id="UP000618795">
    <property type="component" value="Unassembled WGS sequence"/>
</dbReference>
<evidence type="ECO:0000259" key="1">
    <source>
        <dbReference type="SMART" id="SM01012"/>
    </source>
</evidence>
<reference evidence="2" key="2">
    <citation type="submission" date="2020-09" db="EMBL/GenBank/DDBJ databases">
        <authorList>
            <person name="Sun Q."/>
            <person name="Ohkuma M."/>
        </authorList>
    </citation>
    <scope>NUCLEOTIDE SEQUENCE</scope>
    <source>
        <strain evidence="2">JCM 4369</strain>
    </source>
</reference>
<dbReference type="SUPFAM" id="SSF55781">
    <property type="entry name" value="GAF domain-like"/>
    <property type="match status" value="1"/>
</dbReference>
<accession>A0A918MAV6</accession>
<organism evidence="2 3">
    <name type="scientific">Streptomyces filipinensis</name>
    <dbReference type="NCBI Taxonomy" id="66887"/>
    <lineage>
        <taxon>Bacteria</taxon>
        <taxon>Bacillati</taxon>
        <taxon>Actinomycetota</taxon>
        <taxon>Actinomycetes</taxon>
        <taxon>Kitasatosporales</taxon>
        <taxon>Streptomycetaceae</taxon>
        <taxon>Streptomyces</taxon>
    </lineage>
</organism>
<dbReference type="AlphaFoldDB" id="A0A918MAV6"/>
<dbReference type="Gene3D" id="3.30.450.40">
    <property type="match status" value="1"/>
</dbReference>
<feature type="domain" description="ANTAR" evidence="1">
    <location>
        <begin position="172"/>
        <end position="228"/>
    </location>
</feature>
<evidence type="ECO:0000313" key="2">
    <source>
        <dbReference type="EMBL" id="GGU88298.1"/>
    </source>
</evidence>
<dbReference type="InterPro" id="IPR036513">
    <property type="entry name" value="STAS_dom_sf"/>
</dbReference>
<dbReference type="GO" id="GO:0003723">
    <property type="term" value="F:RNA binding"/>
    <property type="evidence" value="ECO:0007669"/>
    <property type="project" value="InterPro"/>
</dbReference>
<protein>
    <recommendedName>
        <fullName evidence="1">ANTAR domain-containing protein</fullName>
    </recommendedName>
</protein>
<keyword evidence="3" id="KW-1185">Reference proteome</keyword>
<dbReference type="SMART" id="SM01012">
    <property type="entry name" value="ANTAR"/>
    <property type="match status" value="1"/>
</dbReference>
<dbReference type="InterPro" id="IPR029016">
    <property type="entry name" value="GAF-like_dom_sf"/>
</dbReference>
<reference evidence="2" key="1">
    <citation type="journal article" date="2014" name="Int. J. Syst. Evol. Microbiol.">
        <title>Complete genome sequence of Corynebacterium casei LMG S-19264T (=DSM 44701T), isolated from a smear-ripened cheese.</title>
        <authorList>
            <consortium name="US DOE Joint Genome Institute (JGI-PGF)"/>
            <person name="Walter F."/>
            <person name="Albersmeier A."/>
            <person name="Kalinowski J."/>
            <person name="Ruckert C."/>
        </authorList>
    </citation>
    <scope>NUCLEOTIDE SEQUENCE</scope>
    <source>
        <strain evidence="2">JCM 4369</strain>
    </source>
</reference>
<name>A0A918MAV6_9ACTN</name>
<comment type="caution">
    <text evidence="2">The sequence shown here is derived from an EMBL/GenBank/DDBJ whole genome shotgun (WGS) entry which is preliminary data.</text>
</comment>
<dbReference type="InterPro" id="IPR003018">
    <property type="entry name" value="GAF"/>
</dbReference>
<proteinExistence type="predicted"/>
<dbReference type="InterPro" id="IPR005561">
    <property type="entry name" value="ANTAR"/>
</dbReference>
<dbReference type="EMBL" id="BMTD01000004">
    <property type="protein sequence ID" value="GGU88298.1"/>
    <property type="molecule type" value="Genomic_DNA"/>
</dbReference>